<comment type="caution">
    <text evidence="13">The sequence shown here is derived from an EMBL/GenBank/DDBJ whole genome shotgun (WGS) entry which is preliminary data.</text>
</comment>
<evidence type="ECO:0000256" key="7">
    <source>
        <dbReference type="ARBA" id="ARBA00023163"/>
    </source>
</evidence>
<dbReference type="Pfam" id="PF02309">
    <property type="entry name" value="AUX_IAA"/>
    <property type="match status" value="1"/>
</dbReference>
<feature type="region of interest" description="Disordered" evidence="11">
    <location>
        <begin position="1"/>
        <end position="47"/>
    </location>
</feature>
<evidence type="ECO:0000256" key="6">
    <source>
        <dbReference type="ARBA" id="ARBA00023015"/>
    </source>
</evidence>
<evidence type="ECO:0000256" key="10">
    <source>
        <dbReference type="RuleBase" id="RU004549"/>
    </source>
</evidence>
<keyword evidence="6 10" id="KW-0805">Transcription regulation</keyword>
<gene>
    <name evidence="13" type="ORF">ZOSMA_126G00120</name>
</gene>
<sequence>MEEHDYMGLKKEDGEVEEEEVEGEGSCGGSLKGTELRLGLPGSESPKRVDTAVLTLAPPNGFCGLGSKRVFSDAISGSVGVKKWVFSSGGANGSAEDEYIKGGGMGENSDDIVVADGPAKVTGVEKKKTHSSSTVLISDRGMAPPVAKAQVVGWPPIRSYRKNSMVSSFPSKNNSNDDDLDVDEPEKKQGPSLSCLYVKVSMDGAPYLRKVDLKSHHNYKDLSSALEKMFSCFTIDIFGSSENVLTYEDKDGDWMLVGDVPWDMFTETCKRLRIMKGSDAIGLAPRAMGKSKSRN</sequence>
<dbReference type="AlphaFoldDB" id="A0A0K9PZS1"/>
<keyword evidence="14" id="KW-1185">Reference proteome</keyword>
<dbReference type="InterPro" id="IPR003311">
    <property type="entry name" value="AUX_IAA"/>
</dbReference>
<evidence type="ECO:0000256" key="11">
    <source>
        <dbReference type="SAM" id="MobiDB-lite"/>
    </source>
</evidence>
<keyword evidence="8 10" id="KW-0539">Nucleus</keyword>
<evidence type="ECO:0000256" key="4">
    <source>
        <dbReference type="ARBA" id="ARBA00011726"/>
    </source>
</evidence>
<comment type="subcellular location">
    <subcellularLocation>
        <location evidence="2 10">Nucleus</location>
    </subcellularLocation>
</comment>
<dbReference type="EMBL" id="LFYR01000291">
    <property type="protein sequence ID" value="KMZ74526.1"/>
    <property type="molecule type" value="Genomic_DNA"/>
</dbReference>
<proteinExistence type="inferred from homology"/>
<reference evidence="14" key="1">
    <citation type="journal article" date="2016" name="Nature">
        <title>The genome of the seagrass Zostera marina reveals angiosperm adaptation to the sea.</title>
        <authorList>
            <person name="Olsen J.L."/>
            <person name="Rouze P."/>
            <person name="Verhelst B."/>
            <person name="Lin Y.-C."/>
            <person name="Bayer T."/>
            <person name="Collen J."/>
            <person name="Dattolo E."/>
            <person name="De Paoli E."/>
            <person name="Dittami S."/>
            <person name="Maumus F."/>
            <person name="Michel G."/>
            <person name="Kersting A."/>
            <person name="Lauritano C."/>
            <person name="Lohaus R."/>
            <person name="Toepel M."/>
            <person name="Tonon T."/>
            <person name="Vanneste K."/>
            <person name="Amirebrahimi M."/>
            <person name="Brakel J."/>
            <person name="Bostroem C."/>
            <person name="Chovatia M."/>
            <person name="Grimwood J."/>
            <person name="Jenkins J.W."/>
            <person name="Jueterbock A."/>
            <person name="Mraz A."/>
            <person name="Stam W.T."/>
            <person name="Tice H."/>
            <person name="Bornberg-Bauer E."/>
            <person name="Green P.J."/>
            <person name="Pearson G.A."/>
            <person name="Procaccini G."/>
            <person name="Duarte C.M."/>
            <person name="Schmutz J."/>
            <person name="Reusch T.B.H."/>
            <person name="Van de Peer Y."/>
        </authorList>
    </citation>
    <scope>NUCLEOTIDE SEQUENCE [LARGE SCALE GENOMIC DNA]</scope>
    <source>
        <strain evidence="14">cv. Finnish</strain>
    </source>
</reference>
<dbReference type="GO" id="GO:0006355">
    <property type="term" value="P:regulation of DNA-templated transcription"/>
    <property type="evidence" value="ECO:0007669"/>
    <property type="project" value="InterPro"/>
</dbReference>
<name>A0A0K9PZS1_ZOSMR</name>
<keyword evidence="9 10" id="KW-0927">Auxin signaling pathway</keyword>
<feature type="compositionally biased region" description="Acidic residues" evidence="11">
    <location>
        <begin position="14"/>
        <end position="23"/>
    </location>
</feature>
<evidence type="ECO:0000313" key="14">
    <source>
        <dbReference type="Proteomes" id="UP000036987"/>
    </source>
</evidence>
<comment type="subunit">
    <text evidence="4 10">Homodimers and heterodimers.</text>
</comment>
<dbReference type="InterPro" id="IPR053793">
    <property type="entry name" value="PB1-like"/>
</dbReference>
<evidence type="ECO:0000256" key="8">
    <source>
        <dbReference type="ARBA" id="ARBA00023242"/>
    </source>
</evidence>
<comment type="similarity">
    <text evidence="3 10">Belongs to the Aux/IAA family.</text>
</comment>
<dbReference type="FunFam" id="3.10.20.90:FF:000078">
    <property type="entry name" value="Auxin-responsive protein"/>
    <property type="match status" value="1"/>
</dbReference>
<feature type="domain" description="PB1" evidence="12">
    <location>
        <begin position="195"/>
        <end position="277"/>
    </location>
</feature>
<dbReference type="OMA" id="MEEHDYM"/>
<dbReference type="Proteomes" id="UP000036987">
    <property type="component" value="Unassembled WGS sequence"/>
</dbReference>
<dbReference type="Gene3D" id="3.10.20.90">
    <property type="entry name" value="Phosphatidylinositol 3-kinase Catalytic Subunit, Chain A, domain 1"/>
    <property type="match status" value="1"/>
</dbReference>
<evidence type="ECO:0000256" key="1">
    <source>
        <dbReference type="ARBA" id="ARBA00002159"/>
    </source>
</evidence>
<feature type="compositionally biased region" description="Polar residues" evidence="11">
    <location>
        <begin position="165"/>
        <end position="174"/>
    </location>
</feature>
<dbReference type="GO" id="GO:0009734">
    <property type="term" value="P:auxin-activated signaling pathway"/>
    <property type="evidence" value="ECO:0007669"/>
    <property type="project" value="UniProtKB-UniRule"/>
</dbReference>
<evidence type="ECO:0000256" key="2">
    <source>
        <dbReference type="ARBA" id="ARBA00004123"/>
    </source>
</evidence>
<evidence type="ECO:0000313" key="13">
    <source>
        <dbReference type="EMBL" id="KMZ74526.1"/>
    </source>
</evidence>
<protein>
    <recommendedName>
        <fullName evidence="10">Auxin-responsive protein</fullName>
    </recommendedName>
</protein>
<feature type="region of interest" description="Disordered" evidence="11">
    <location>
        <begin position="165"/>
        <end position="189"/>
    </location>
</feature>
<dbReference type="STRING" id="29655.A0A0K9PZS1"/>
<dbReference type="PROSITE" id="PS51745">
    <property type="entry name" value="PB1"/>
    <property type="match status" value="1"/>
</dbReference>
<keyword evidence="5 10" id="KW-0678">Repressor</keyword>
<dbReference type="PANTHER" id="PTHR31734">
    <property type="entry name" value="AUXIN-RESPONSIVE PROTEIN IAA17"/>
    <property type="match status" value="1"/>
</dbReference>
<feature type="compositionally biased region" description="Basic and acidic residues" evidence="11">
    <location>
        <begin position="1"/>
        <end position="13"/>
    </location>
</feature>
<dbReference type="GO" id="GO:0005634">
    <property type="term" value="C:nucleus"/>
    <property type="evidence" value="ECO:0007669"/>
    <property type="project" value="UniProtKB-SubCell"/>
</dbReference>
<dbReference type="OrthoDB" id="7848332at2759"/>
<evidence type="ECO:0000256" key="5">
    <source>
        <dbReference type="ARBA" id="ARBA00022491"/>
    </source>
</evidence>
<dbReference type="PANTHER" id="PTHR31734:SF226">
    <property type="entry name" value="AUXIN-RESPONSIVE PROTEIN IAA17"/>
    <property type="match status" value="1"/>
</dbReference>
<evidence type="ECO:0000256" key="3">
    <source>
        <dbReference type="ARBA" id="ARBA00006728"/>
    </source>
</evidence>
<dbReference type="InterPro" id="IPR033389">
    <property type="entry name" value="AUX/IAA_dom"/>
</dbReference>
<evidence type="ECO:0000256" key="9">
    <source>
        <dbReference type="ARBA" id="ARBA00023294"/>
    </source>
</evidence>
<accession>A0A0K9PZS1</accession>
<organism evidence="13 14">
    <name type="scientific">Zostera marina</name>
    <name type="common">Eelgrass</name>
    <dbReference type="NCBI Taxonomy" id="29655"/>
    <lineage>
        <taxon>Eukaryota</taxon>
        <taxon>Viridiplantae</taxon>
        <taxon>Streptophyta</taxon>
        <taxon>Embryophyta</taxon>
        <taxon>Tracheophyta</taxon>
        <taxon>Spermatophyta</taxon>
        <taxon>Magnoliopsida</taxon>
        <taxon>Liliopsida</taxon>
        <taxon>Zosteraceae</taxon>
        <taxon>Zostera</taxon>
    </lineage>
</organism>
<evidence type="ECO:0000259" key="12">
    <source>
        <dbReference type="PROSITE" id="PS51745"/>
    </source>
</evidence>
<comment type="function">
    <text evidence="1 10">Aux/IAA proteins are short-lived transcriptional factors that function as repressors of early auxin response genes at low auxin concentrations.</text>
</comment>
<keyword evidence="7 10" id="KW-0804">Transcription</keyword>
<dbReference type="SUPFAM" id="SSF54277">
    <property type="entry name" value="CAD &amp; PB1 domains"/>
    <property type="match status" value="1"/>
</dbReference>